<dbReference type="AlphaFoldDB" id="A0A7W6AAA4"/>
<gene>
    <name evidence="1" type="ORF">GGR11_002855</name>
</gene>
<dbReference type="RefSeq" id="WP_183198001.1">
    <property type="nucleotide sequence ID" value="NZ_JACIDA010000003.1"/>
</dbReference>
<protein>
    <recommendedName>
        <fullName evidence="3">MerR family transcriptional regulator</fullName>
    </recommendedName>
</protein>
<evidence type="ECO:0008006" key="3">
    <source>
        <dbReference type="Google" id="ProtNLM"/>
    </source>
</evidence>
<evidence type="ECO:0000313" key="1">
    <source>
        <dbReference type="EMBL" id="MBB3873293.1"/>
    </source>
</evidence>
<dbReference type="EMBL" id="JACIDA010000003">
    <property type="protein sequence ID" value="MBB3873293.1"/>
    <property type="molecule type" value="Genomic_DNA"/>
</dbReference>
<comment type="caution">
    <text evidence="1">The sequence shown here is derived from an EMBL/GenBank/DDBJ whole genome shotgun (WGS) entry which is preliminary data.</text>
</comment>
<evidence type="ECO:0000313" key="2">
    <source>
        <dbReference type="Proteomes" id="UP000532936"/>
    </source>
</evidence>
<accession>A0A7W6AAA4</accession>
<reference evidence="1 2" key="1">
    <citation type="submission" date="2020-08" db="EMBL/GenBank/DDBJ databases">
        <title>Genomic Encyclopedia of Type Strains, Phase IV (KMG-IV): sequencing the most valuable type-strain genomes for metagenomic binning, comparative biology and taxonomic classification.</title>
        <authorList>
            <person name="Goeker M."/>
        </authorList>
    </citation>
    <scope>NUCLEOTIDE SEQUENCE [LARGE SCALE GENOMIC DNA]</scope>
    <source>
        <strain evidence="1 2">DSM 14878</strain>
    </source>
</reference>
<name>A0A7W6AAA4_9CAUL</name>
<dbReference type="Proteomes" id="UP000532936">
    <property type="component" value="Unassembled WGS sequence"/>
</dbReference>
<sequence length="216" mass="23727">MSAYFPPAHLWNSSFTASAACRITEVNQPVQRDWRKRGLLSKAEGWARFSPDDLVHVALRDAMRLLGLPHTDPAIDLRDVATATQAWAATYPGSIGYNDGLEPSVYPRSTFIDEPRFRYAYAIRSWQVDTPLELAADYDDLRAVLTGDDERVGIALIDIRSIGLSIAAKAGEPLWYVSSGPGMHNITAAQNAAVNGDKAAQKALKAIGQEWDLDKL</sequence>
<proteinExistence type="predicted"/>
<organism evidence="1 2">
    <name type="scientific">Brevundimonas mediterranea</name>
    <dbReference type="NCBI Taxonomy" id="74329"/>
    <lineage>
        <taxon>Bacteria</taxon>
        <taxon>Pseudomonadati</taxon>
        <taxon>Pseudomonadota</taxon>
        <taxon>Alphaproteobacteria</taxon>
        <taxon>Caulobacterales</taxon>
        <taxon>Caulobacteraceae</taxon>
        <taxon>Brevundimonas</taxon>
    </lineage>
</organism>